<feature type="coiled-coil region" evidence="1">
    <location>
        <begin position="64"/>
        <end position="168"/>
    </location>
</feature>
<name>A0A914HIP1_GLORO</name>
<dbReference type="Gene3D" id="1.10.287.1490">
    <property type="match status" value="1"/>
</dbReference>
<dbReference type="WBParaSite" id="Gr19_v10_g17264.t1">
    <property type="protein sequence ID" value="Gr19_v10_g17264.t1"/>
    <property type="gene ID" value="Gr19_v10_g17264"/>
</dbReference>
<feature type="compositionally biased region" description="Basic and acidic residues" evidence="2">
    <location>
        <begin position="19"/>
        <end position="29"/>
    </location>
</feature>
<evidence type="ECO:0000256" key="1">
    <source>
        <dbReference type="SAM" id="Coils"/>
    </source>
</evidence>
<protein>
    <submittedName>
        <fullName evidence="4">SWI5-dependent HO expression protein 3</fullName>
    </submittedName>
</protein>
<organism evidence="3 4">
    <name type="scientific">Globodera rostochiensis</name>
    <name type="common">Golden nematode worm</name>
    <name type="synonym">Heterodera rostochiensis</name>
    <dbReference type="NCBI Taxonomy" id="31243"/>
    <lineage>
        <taxon>Eukaryota</taxon>
        <taxon>Metazoa</taxon>
        <taxon>Ecdysozoa</taxon>
        <taxon>Nematoda</taxon>
        <taxon>Chromadorea</taxon>
        <taxon>Rhabditida</taxon>
        <taxon>Tylenchina</taxon>
        <taxon>Tylenchomorpha</taxon>
        <taxon>Tylenchoidea</taxon>
        <taxon>Heteroderidae</taxon>
        <taxon>Heteroderinae</taxon>
        <taxon>Globodera</taxon>
    </lineage>
</organism>
<dbReference type="Proteomes" id="UP000887572">
    <property type="component" value="Unplaced"/>
</dbReference>
<proteinExistence type="predicted"/>
<keyword evidence="3" id="KW-1185">Reference proteome</keyword>
<dbReference type="SUPFAM" id="SSF90257">
    <property type="entry name" value="Myosin rod fragments"/>
    <property type="match status" value="1"/>
</dbReference>
<keyword evidence="1" id="KW-0175">Coiled coil</keyword>
<feature type="region of interest" description="Disordered" evidence="2">
    <location>
        <begin position="1"/>
        <end position="57"/>
    </location>
</feature>
<feature type="coiled-coil region" evidence="1">
    <location>
        <begin position="243"/>
        <end position="270"/>
    </location>
</feature>
<evidence type="ECO:0000313" key="4">
    <source>
        <dbReference type="WBParaSite" id="Gr19_v10_g17264.t1"/>
    </source>
</evidence>
<evidence type="ECO:0000256" key="2">
    <source>
        <dbReference type="SAM" id="MobiDB-lite"/>
    </source>
</evidence>
<accession>A0A914HIP1</accession>
<sequence length="372" mass="43348">MNYPSGSLYSPLLNNRKYGSGEDEYRRESSSSSGAHEHRKGHKTSRSPEKSSSSRYGKNDELRMQSLSSQLASAQSQVLQLEAELSTTKMAKNHSEHRLIALQRDLNALQIRNSEVISVMKTLESGVEALQKEKLSLVTERDDLKAKLEATEKNIAILNEQVSYLNERNSTLSKKCVDLLDGSKEIREKAIAYEDELKRIKPRFEEMDAKFSSLNEQNKSISTRLNMYEMRERIWIREKSEFEQRHKETLEKWQRSIADLRAQNELDLERTVRAERDKCQNANFNGTSKEMAEMTEGRLKDLQTLFELVKNHHKAEMASCQRRISELEKLRRFTAEEGDGRRGDFFRLTRRTKGVARPQDKQFEFRSYRSCY</sequence>
<reference evidence="4" key="1">
    <citation type="submission" date="2022-11" db="UniProtKB">
        <authorList>
            <consortium name="WormBaseParasite"/>
        </authorList>
    </citation>
    <scope>IDENTIFICATION</scope>
</reference>
<dbReference type="AlphaFoldDB" id="A0A914HIP1"/>
<evidence type="ECO:0000313" key="3">
    <source>
        <dbReference type="Proteomes" id="UP000887572"/>
    </source>
</evidence>